<dbReference type="Proteomes" id="UP000016960">
    <property type="component" value="Unassembled WGS sequence"/>
</dbReference>
<evidence type="ECO:0000313" key="2">
    <source>
        <dbReference type="EMBL" id="ERN41724.1"/>
    </source>
</evidence>
<evidence type="ECO:0000259" key="1">
    <source>
        <dbReference type="Pfam" id="PF03781"/>
    </source>
</evidence>
<protein>
    <recommendedName>
        <fullName evidence="1">Sulfatase-modifying factor enzyme-like domain-containing protein</fullName>
    </recommendedName>
</protein>
<dbReference type="PATRIC" id="fig|582515.4.peg.1772"/>
<proteinExistence type="predicted"/>
<reference evidence="2 3" key="1">
    <citation type="submission" date="2013-05" db="EMBL/GenBank/DDBJ databases">
        <title>Draft genome sequence of Rubidibacter lacunae KORDI 51-2.</title>
        <authorList>
            <person name="Choi D.H."/>
            <person name="Noh J.H."/>
            <person name="Kwon K.-K."/>
            <person name="Lee J.-H."/>
            <person name="Ryu J.-Y."/>
        </authorList>
    </citation>
    <scope>NUCLEOTIDE SEQUENCE [LARGE SCALE GENOMIC DNA]</scope>
    <source>
        <strain evidence="2 3">KORDI 51-2</strain>
    </source>
</reference>
<name>U5DMB0_9CHRO</name>
<dbReference type="InterPro" id="IPR005532">
    <property type="entry name" value="SUMF_dom"/>
</dbReference>
<dbReference type="Gene3D" id="3.90.1580.10">
    <property type="entry name" value="paralog of FGE (formylglycine-generating enzyme)"/>
    <property type="match status" value="1"/>
</dbReference>
<dbReference type="InParanoid" id="U5DMB0"/>
<dbReference type="InterPro" id="IPR042095">
    <property type="entry name" value="SUMF_sf"/>
</dbReference>
<dbReference type="PANTHER" id="PTHR23150:SF19">
    <property type="entry name" value="FORMYLGLYCINE-GENERATING ENZYME"/>
    <property type="match status" value="1"/>
</dbReference>
<accession>U5DMB0</accession>
<dbReference type="eggNOG" id="COG1262">
    <property type="taxonomic scope" value="Bacteria"/>
</dbReference>
<dbReference type="STRING" id="582515.KR51_00015700"/>
<dbReference type="InterPro" id="IPR016187">
    <property type="entry name" value="CTDL_fold"/>
</dbReference>
<dbReference type="SUPFAM" id="SSF56436">
    <property type="entry name" value="C-type lectin-like"/>
    <property type="match status" value="1"/>
</dbReference>
<evidence type="ECO:0000313" key="3">
    <source>
        <dbReference type="Proteomes" id="UP000016960"/>
    </source>
</evidence>
<gene>
    <name evidence="2" type="ORF">KR51_00015700</name>
</gene>
<dbReference type="PANTHER" id="PTHR23150">
    <property type="entry name" value="SULFATASE MODIFYING FACTOR 1, 2"/>
    <property type="match status" value="1"/>
</dbReference>
<feature type="domain" description="Sulfatase-modifying factor enzyme-like" evidence="1">
    <location>
        <begin position="33"/>
        <end position="282"/>
    </location>
</feature>
<dbReference type="AlphaFoldDB" id="U5DMB0"/>
<comment type="caution">
    <text evidence="2">The sequence shown here is derived from an EMBL/GenBank/DDBJ whole genome shotgun (WGS) entry which is preliminary data.</text>
</comment>
<dbReference type="GO" id="GO:0120147">
    <property type="term" value="F:formylglycine-generating oxidase activity"/>
    <property type="evidence" value="ECO:0007669"/>
    <property type="project" value="TreeGrafter"/>
</dbReference>
<dbReference type="EMBL" id="ASSJ01000041">
    <property type="protein sequence ID" value="ERN41724.1"/>
    <property type="molecule type" value="Genomic_DNA"/>
</dbReference>
<dbReference type="FunCoup" id="U5DMB0">
    <property type="interactions" value="45"/>
</dbReference>
<keyword evidence="3" id="KW-1185">Reference proteome</keyword>
<organism evidence="2 3">
    <name type="scientific">Rubidibacter lacunae KORDI 51-2</name>
    <dbReference type="NCBI Taxonomy" id="582515"/>
    <lineage>
        <taxon>Bacteria</taxon>
        <taxon>Bacillati</taxon>
        <taxon>Cyanobacteriota</taxon>
        <taxon>Cyanophyceae</taxon>
        <taxon>Oscillatoriophycideae</taxon>
        <taxon>Chroococcales</taxon>
        <taxon>Aphanothecaceae</taxon>
        <taxon>Rubidibacter</taxon>
    </lineage>
</organism>
<dbReference type="Pfam" id="PF03781">
    <property type="entry name" value="FGE-sulfatase"/>
    <property type="match status" value="1"/>
</dbReference>
<dbReference type="InterPro" id="IPR051043">
    <property type="entry name" value="Sulfatase_Mod_Factor_Kinase"/>
</dbReference>
<sequence length="288" mass="33099">MVKADRQPRITYDRQQVEVQFFREQLDENVHIKMMSIPGGTFLMGSPESELERLDREGPQHEVSVPPFFMGKYPVTQTQWRIVAATFPQVNRKLNPDPSHFKGSDRPVEQVNWYEAVEFCDRLAAYTERPYRLPSEAEWEYACRAGTTTPFHFGETITTELANYRGTDLEFDGQTYSGAYGEGPHGEYREGTTPVGQFAIANEFGLCDIHGNVYEWCQDQYHERYDEGVVPCDGSAWENREEGETRILRGGSWYVNPRGCCSAYRFRFDPGVRGNYFGFRVACAAPRT</sequence>
<dbReference type="OrthoDB" id="9768004at2"/>
<dbReference type="RefSeq" id="WP_022606283.1">
    <property type="nucleotide sequence ID" value="NZ_ASSJ01000041.1"/>
</dbReference>